<dbReference type="Gramene" id="OMO65048">
    <property type="protein sequence ID" value="OMO65048"/>
    <property type="gene ID" value="CCACVL1_21586"/>
</dbReference>
<feature type="non-terminal residue" evidence="1">
    <location>
        <position position="26"/>
    </location>
</feature>
<evidence type="ECO:0000313" key="2">
    <source>
        <dbReference type="Proteomes" id="UP000188268"/>
    </source>
</evidence>
<name>A0A1R3H3W6_COCAP</name>
<reference evidence="1 2" key="1">
    <citation type="submission" date="2013-09" db="EMBL/GenBank/DDBJ databases">
        <title>Corchorus capsularis genome sequencing.</title>
        <authorList>
            <person name="Alam M."/>
            <person name="Haque M.S."/>
            <person name="Islam M.S."/>
            <person name="Emdad E.M."/>
            <person name="Islam M.M."/>
            <person name="Ahmed B."/>
            <person name="Halim A."/>
            <person name="Hossen Q.M.M."/>
            <person name="Hossain M.Z."/>
            <person name="Ahmed R."/>
            <person name="Khan M.M."/>
            <person name="Islam R."/>
            <person name="Rashid M.M."/>
            <person name="Khan S.A."/>
            <person name="Rahman M.S."/>
            <person name="Alam M."/>
        </authorList>
    </citation>
    <scope>NUCLEOTIDE SEQUENCE [LARGE SCALE GENOMIC DNA]</scope>
    <source>
        <strain evidence="2">cv. CVL-1</strain>
        <tissue evidence="1">Whole seedling</tissue>
    </source>
</reference>
<dbReference type="EMBL" id="AWWV01012680">
    <property type="protein sequence ID" value="OMO65048.1"/>
    <property type="molecule type" value="Genomic_DNA"/>
</dbReference>
<dbReference type="Proteomes" id="UP000188268">
    <property type="component" value="Unassembled WGS sequence"/>
</dbReference>
<comment type="caution">
    <text evidence="1">The sequence shown here is derived from an EMBL/GenBank/DDBJ whole genome shotgun (WGS) entry which is preliminary data.</text>
</comment>
<dbReference type="AlphaFoldDB" id="A0A1R3H3W6"/>
<keyword evidence="2" id="KW-1185">Reference proteome</keyword>
<sequence length="26" mass="3238">DLMNKKITKNIVEEERTRGEKYYCFE</sequence>
<organism evidence="1 2">
    <name type="scientific">Corchorus capsularis</name>
    <name type="common">Jute</name>
    <dbReference type="NCBI Taxonomy" id="210143"/>
    <lineage>
        <taxon>Eukaryota</taxon>
        <taxon>Viridiplantae</taxon>
        <taxon>Streptophyta</taxon>
        <taxon>Embryophyta</taxon>
        <taxon>Tracheophyta</taxon>
        <taxon>Spermatophyta</taxon>
        <taxon>Magnoliopsida</taxon>
        <taxon>eudicotyledons</taxon>
        <taxon>Gunneridae</taxon>
        <taxon>Pentapetalae</taxon>
        <taxon>rosids</taxon>
        <taxon>malvids</taxon>
        <taxon>Malvales</taxon>
        <taxon>Malvaceae</taxon>
        <taxon>Grewioideae</taxon>
        <taxon>Apeibeae</taxon>
        <taxon>Corchorus</taxon>
    </lineage>
</organism>
<evidence type="ECO:0000313" key="1">
    <source>
        <dbReference type="EMBL" id="OMO65048.1"/>
    </source>
</evidence>
<feature type="non-terminal residue" evidence="1">
    <location>
        <position position="1"/>
    </location>
</feature>
<accession>A0A1R3H3W6</accession>
<proteinExistence type="predicted"/>
<protein>
    <submittedName>
        <fullName evidence="1">Uncharacterized protein</fullName>
    </submittedName>
</protein>
<gene>
    <name evidence="1" type="ORF">CCACVL1_21586</name>
</gene>